<feature type="compositionally biased region" description="Polar residues" evidence="10">
    <location>
        <begin position="658"/>
        <end position="670"/>
    </location>
</feature>
<dbReference type="SMART" id="SM00399">
    <property type="entry name" value="ZnF_C4"/>
    <property type="match status" value="1"/>
</dbReference>
<dbReference type="InterPro" id="IPR000536">
    <property type="entry name" value="Nucl_hrmn_rcpt_lig-bd"/>
</dbReference>
<reference evidence="13 14" key="1">
    <citation type="submission" date="2019-07" db="EMBL/GenBank/DDBJ databases">
        <authorList>
            <person name="Jastrzebski P J."/>
            <person name="Paukszto L."/>
            <person name="Jastrzebski P J."/>
        </authorList>
    </citation>
    <scope>NUCLEOTIDE SEQUENCE [LARGE SCALE GENOMIC DNA]</scope>
    <source>
        <strain evidence="13 14">WMS-il1</strain>
    </source>
</reference>
<feature type="region of interest" description="Disordered" evidence="10">
    <location>
        <begin position="748"/>
        <end position="825"/>
    </location>
</feature>
<dbReference type="AlphaFoldDB" id="A0A564YPS5"/>
<sequence length="825" mass="91851">MDRPYFHNFQDPAPSGGGINQDQSGLHPQTGDVYSPNYSNNGGAVQQSPYMHQNAFVTSTPCVNVQSFNGIPPLPNGVVTSHQSTDISPQPASITSRSSFSASSTSLDQRHQPGFSYLRSGSNGSSQSHFPEGSPSTSSIRSQFTPCMVCGDKASGYHYGVISCEGCKGFFRRSIQKQIEYKCLRDGNCVVVRLNRNRCQYCRFKKCLKVGMSKDSVRYGRMPRRCSSPDPASTGASNGNYQRPTSSLGSPPQLATQQSQQQQQLVPALPTAADLSNVILAACRAPPTLEFKPFYQMVVNIAKLHYQHCLFSDLRMKDVQRVEFNLITKGEGFQSQHLERNRLYMHEKLSELLGVHIQSVVEFAKNLPHFSSLSQPDQLALLKGSFPEVWIVQSARFITFNDFKMTMYNGAAVKREELEFVYGPPVMEAAFQFAADFCRLHLNEVEIALFCAVLLTKPDRLGVADVEKAKSVNQQYLALLRYQIEGRPEAAFVLESLSALTSRLAAFSDMMRKVMAWFRKWWHTTKLSPLHAEIYDIPQNQNHTLAPLYPNFQSSTYIPAPASELYSNNNSAYYPLKEEQSHLPYQQYTSQPDYSGMYSNGAQGAYYSTPVEQYTDPAMHSQQIQQFMYLNGVQQERWHASAFEPYSTDMATNGKTYSQESQQGATVHNTEVQRTDRVSSGAYQEETNQARSLGSTESPGAIQGDAIQSVTKTSEGRNVVQQIGDNPIVSGDDPFAIYQNARIPVISGSSNNNGTGQDQLWNNQEGDKNDMKREMPTLTPAPELMASMEQASSQREPELKQEVEDADDVGKSNVKVLSVNRADSS</sequence>
<feature type="region of interest" description="Disordered" evidence="10">
    <location>
        <begin position="10"/>
        <end position="31"/>
    </location>
</feature>
<evidence type="ECO:0000256" key="10">
    <source>
        <dbReference type="SAM" id="MobiDB-lite"/>
    </source>
</evidence>
<dbReference type="Gene3D" id="3.30.50.10">
    <property type="entry name" value="Erythroid Transcription Factor GATA-1, subunit A"/>
    <property type="match status" value="1"/>
</dbReference>
<evidence type="ECO:0000313" key="13">
    <source>
        <dbReference type="EMBL" id="VUZ48698.1"/>
    </source>
</evidence>
<keyword evidence="14" id="KW-1185">Reference proteome</keyword>
<keyword evidence="3" id="KW-0863">Zinc-finger</keyword>
<dbReference type="PROSITE" id="PS51030">
    <property type="entry name" value="NUCLEAR_REC_DBD_2"/>
    <property type="match status" value="1"/>
</dbReference>
<dbReference type="PRINTS" id="PR00398">
    <property type="entry name" value="STRDHORMONER"/>
</dbReference>
<dbReference type="PANTHER" id="PTHR24082:SF473">
    <property type="entry name" value="ECDYSONE-INDUCED PROTEIN 75B, ISOFORM B"/>
    <property type="match status" value="1"/>
</dbReference>
<proteinExistence type="inferred from homology"/>
<dbReference type="PRINTS" id="PR00546">
    <property type="entry name" value="THYROIDHORMR"/>
</dbReference>
<keyword evidence="2" id="KW-0479">Metal-binding</keyword>
<dbReference type="InterPro" id="IPR050234">
    <property type="entry name" value="Nuclear_hormone_rcpt_NR1"/>
</dbReference>
<dbReference type="GO" id="GO:0000978">
    <property type="term" value="F:RNA polymerase II cis-regulatory region sequence-specific DNA binding"/>
    <property type="evidence" value="ECO:0007669"/>
    <property type="project" value="TreeGrafter"/>
</dbReference>
<protein>
    <recommendedName>
        <fullName evidence="15">Nuclear receptor domain-containing protein</fullName>
    </recommendedName>
</protein>
<name>A0A564YPS5_HYMDI</name>
<keyword evidence="8" id="KW-0675">Receptor</keyword>
<dbReference type="Gene3D" id="1.10.565.10">
    <property type="entry name" value="Retinoid X Receptor"/>
    <property type="match status" value="1"/>
</dbReference>
<feature type="compositionally biased region" description="Polar residues" evidence="10">
    <location>
        <begin position="119"/>
        <end position="139"/>
    </location>
</feature>
<evidence type="ECO:0008006" key="15">
    <source>
        <dbReference type="Google" id="ProtNLM"/>
    </source>
</evidence>
<dbReference type="EMBL" id="CABIJS010000310">
    <property type="protein sequence ID" value="VUZ48698.1"/>
    <property type="molecule type" value="Genomic_DNA"/>
</dbReference>
<dbReference type="InterPro" id="IPR001628">
    <property type="entry name" value="Znf_hrmn_rcpt"/>
</dbReference>
<feature type="region of interest" description="Disordered" evidence="10">
    <location>
        <begin position="76"/>
        <end position="139"/>
    </location>
</feature>
<evidence type="ECO:0000256" key="6">
    <source>
        <dbReference type="ARBA" id="ARBA00023125"/>
    </source>
</evidence>
<feature type="region of interest" description="Disordered" evidence="10">
    <location>
        <begin position="658"/>
        <end position="701"/>
    </location>
</feature>
<evidence type="ECO:0000256" key="8">
    <source>
        <dbReference type="ARBA" id="ARBA00023170"/>
    </source>
</evidence>
<feature type="compositionally biased region" description="Basic and acidic residues" evidence="10">
    <location>
        <begin position="765"/>
        <end position="775"/>
    </location>
</feature>
<dbReference type="PROSITE" id="PS51843">
    <property type="entry name" value="NR_LBD"/>
    <property type="match status" value="1"/>
</dbReference>
<evidence type="ECO:0000256" key="3">
    <source>
        <dbReference type="ARBA" id="ARBA00022771"/>
    </source>
</evidence>
<dbReference type="GO" id="GO:0004879">
    <property type="term" value="F:nuclear receptor activity"/>
    <property type="evidence" value="ECO:0007669"/>
    <property type="project" value="InterPro"/>
</dbReference>
<dbReference type="InterPro" id="IPR001723">
    <property type="entry name" value="Nuclear_hrmn_rcpt"/>
</dbReference>
<dbReference type="Pfam" id="PF00104">
    <property type="entry name" value="Hormone_recep"/>
    <property type="match status" value="1"/>
</dbReference>
<feature type="region of interest" description="Disordered" evidence="10">
    <location>
        <begin position="220"/>
        <end position="261"/>
    </location>
</feature>
<feature type="compositionally biased region" description="Low complexity" evidence="10">
    <location>
        <begin position="250"/>
        <end position="261"/>
    </location>
</feature>
<keyword evidence="9" id="KW-0539">Nucleus</keyword>
<feature type="domain" description="NR LBD" evidence="12">
    <location>
        <begin position="313"/>
        <end position="537"/>
    </location>
</feature>
<keyword evidence="6" id="KW-0238">DNA-binding</keyword>
<evidence type="ECO:0000256" key="9">
    <source>
        <dbReference type="ARBA" id="ARBA00023242"/>
    </source>
</evidence>
<dbReference type="GO" id="GO:0009755">
    <property type="term" value="P:hormone-mediated signaling pathway"/>
    <property type="evidence" value="ECO:0007669"/>
    <property type="project" value="TreeGrafter"/>
</dbReference>
<dbReference type="Pfam" id="PF00105">
    <property type="entry name" value="zf-C4"/>
    <property type="match status" value="1"/>
</dbReference>
<evidence type="ECO:0000313" key="14">
    <source>
        <dbReference type="Proteomes" id="UP000321570"/>
    </source>
</evidence>
<evidence type="ECO:0000256" key="2">
    <source>
        <dbReference type="ARBA" id="ARBA00022723"/>
    </source>
</evidence>
<dbReference type="SMART" id="SM00430">
    <property type="entry name" value="HOLI"/>
    <property type="match status" value="1"/>
</dbReference>
<dbReference type="GO" id="GO:0000122">
    <property type="term" value="P:negative regulation of transcription by RNA polymerase II"/>
    <property type="evidence" value="ECO:0007669"/>
    <property type="project" value="TreeGrafter"/>
</dbReference>
<evidence type="ECO:0000256" key="5">
    <source>
        <dbReference type="ARBA" id="ARBA00023015"/>
    </source>
</evidence>
<dbReference type="FunFam" id="3.30.50.10:FF:000044">
    <property type="entry name" value="retinoic acid receptor beta isoform X4"/>
    <property type="match status" value="1"/>
</dbReference>
<organism evidence="13 14">
    <name type="scientific">Hymenolepis diminuta</name>
    <name type="common">Rat tapeworm</name>
    <dbReference type="NCBI Taxonomy" id="6216"/>
    <lineage>
        <taxon>Eukaryota</taxon>
        <taxon>Metazoa</taxon>
        <taxon>Spiralia</taxon>
        <taxon>Lophotrochozoa</taxon>
        <taxon>Platyhelminthes</taxon>
        <taxon>Cestoda</taxon>
        <taxon>Eucestoda</taxon>
        <taxon>Cyclophyllidea</taxon>
        <taxon>Hymenolepididae</taxon>
        <taxon>Hymenolepis</taxon>
    </lineage>
</organism>
<dbReference type="SUPFAM" id="SSF57716">
    <property type="entry name" value="Glucocorticoid receptor-like (DNA-binding domain)"/>
    <property type="match status" value="1"/>
</dbReference>
<dbReference type="InterPro" id="IPR001728">
    <property type="entry name" value="ThyrH_rcpt"/>
</dbReference>
<dbReference type="PROSITE" id="PS00031">
    <property type="entry name" value="NUCLEAR_REC_DBD_1"/>
    <property type="match status" value="1"/>
</dbReference>
<feature type="compositionally biased region" description="Polar residues" evidence="10">
    <location>
        <begin position="78"/>
        <end position="91"/>
    </location>
</feature>
<feature type="compositionally biased region" description="Polar residues" evidence="10">
    <location>
        <begin position="748"/>
        <end position="764"/>
    </location>
</feature>
<feature type="compositionally biased region" description="Low complexity" evidence="10">
    <location>
        <begin position="92"/>
        <end position="106"/>
    </location>
</feature>
<dbReference type="PANTHER" id="PTHR24082">
    <property type="entry name" value="NUCLEAR HORMONE RECEPTOR"/>
    <property type="match status" value="1"/>
</dbReference>
<comment type="similarity">
    <text evidence="1">Belongs to the nuclear hormone receptor family. NR1 subfamily.</text>
</comment>
<dbReference type="PRINTS" id="PR00047">
    <property type="entry name" value="STROIDFINGER"/>
</dbReference>
<evidence type="ECO:0000259" key="11">
    <source>
        <dbReference type="PROSITE" id="PS51030"/>
    </source>
</evidence>
<dbReference type="GO" id="GO:0008270">
    <property type="term" value="F:zinc ion binding"/>
    <property type="evidence" value="ECO:0007669"/>
    <property type="project" value="UniProtKB-KW"/>
</dbReference>
<accession>A0A564YPS5</accession>
<keyword evidence="4" id="KW-0862">Zinc</keyword>
<dbReference type="InterPro" id="IPR013088">
    <property type="entry name" value="Znf_NHR/GATA"/>
</dbReference>
<gene>
    <name evidence="13" type="ORF">WMSIL1_LOCUS7970</name>
</gene>
<keyword evidence="7" id="KW-0804">Transcription</keyword>
<dbReference type="InterPro" id="IPR035500">
    <property type="entry name" value="NHR-like_dom_sf"/>
</dbReference>
<feature type="compositionally biased region" description="Polar residues" evidence="10">
    <location>
        <begin position="681"/>
        <end position="698"/>
    </location>
</feature>
<evidence type="ECO:0000259" key="12">
    <source>
        <dbReference type="PROSITE" id="PS51843"/>
    </source>
</evidence>
<dbReference type="GO" id="GO:0045944">
    <property type="term" value="P:positive regulation of transcription by RNA polymerase II"/>
    <property type="evidence" value="ECO:0007669"/>
    <property type="project" value="TreeGrafter"/>
</dbReference>
<evidence type="ECO:0000256" key="7">
    <source>
        <dbReference type="ARBA" id="ARBA00023163"/>
    </source>
</evidence>
<dbReference type="SUPFAM" id="SSF48508">
    <property type="entry name" value="Nuclear receptor ligand-binding domain"/>
    <property type="match status" value="1"/>
</dbReference>
<dbReference type="GO" id="GO:0030154">
    <property type="term" value="P:cell differentiation"/>
    <property type="evidence" value="ECO:0007669"/>
    <property type="project" value="TreeGrafter"/>
</dbReference>
<dbReference type="CDD" id="cd07165">
    <property type="entry name" value="NR_DBD_DmE78_like"/>
    <property type="match status" value="1"/>
</dbReference>
<dbReference type="Proteomes" id="UP000321570">
    <property type="component" value="Unassembled WGS sequence"/>
</dbReference>
<keyword evidence="5" id="KW-0805">Transcription regulation</keyword>
<evidence type="ECO:0000256" key="1">
    <source>
        <dbReference type="ARBA" id="ARBA00008092"/>
    </source>
</evidence>
<evidence type="ECO:0000256" key="4">
    <source>
        <dbReference type="ARBA" id="ARBA00022833"/>
    </source>
</evidence>
<feature type="domain" description="Nuclear receptor" evidence="11">
    <location>
        <begin position="144"/>
        <end position="219"/>
    </location>
</feature>
<feature type="compositionally biased region" description="Polar residues" evidence="10">
    <location>
        <begin position="230"/>
        <end position="249"/>
    </location>
</feature>